<feature type="region of interest" description="Disordered" evidence="1">
    <location>
        <begin position="147"/>
        <end position="184"/>
    </location>
</feature>
<comment type="caution">
    <text evidence="2">The sequence shown here is derived from an EMBL/GenBank/DDBJ whole genome shotgun (WGS) entry which is preliminary data.</text>
</comment>
<keyword evidence="3" id="KW-1185">Reference proteome</keyword>
<name>A0ABM8VXX1_GIGMA</name>
<protein>
    <submittedName>
        <fullName evidence="2">22440_t:CDS:1</fullName>
    </submittedName>
</protein>
<dbReference type="Proteomes" id="UP000789901">
    <property type="component" value="Unassembled WGS sequence"/>
</dbReference>
<evidence type="ECO:0000313" key="3">
    <source>
        <dbReference type="Proteomes" id="UP000789901"/>
    </source>
</evidence>
<feature type="compositionally biased region" description="Basic and acidic residues" evidence="1">
    <location>
        <begin position="152"/>
        <end position="168"/>
    </location>
</feature>
<gene>
    <name evidence="2" type="ORF">GMARGA_LOCUS935</name>
</gene>
<reference evidence="2 3" key="1">
    <citation type="submission" date="2021-06" db="EMBL/GenBank/DDBJ databases">
        <authorList>
            <person name="Kallberg Y."/>
            <person name="Tangrot J."/>
            <person name="Rosling A."/>
        </authorList>
    </citation>
    <scope>NUCLEOTIDE SEQUENCE [LARGE SCALE GENOMIC DNA]</scope>
    <source>
        <strain evidence="2 3">120-4 pot B 10/14</strain>
    </source>
</reference>
<evidence type="ECO:0000256" key="1">
    <source>
        <dbReference type="SAM" id="MobiDB-lite"/>
    </source>
</evidence>
<sequence>MEIDFNINIYNNLPKVEKSPYQTRYNIFQPFFVSFDNTPRSNSTQYKSHPQHAHTCIIRKTKNIPCIILQNDKHSLDPNALTLKNQQLGFPAHPQCLYQLKLKPTQQQNPLNREQQNILYFLKFISLNKEQKKQLLLRTYNKFFVKKTHKKKENDQEQETHQNKEPKSKTSKYTFHDNATSQFD</sequence>
<proteinExistence type="predicted"/>
<dbReference type="EMBL" id="CAJVQB010000202">
    <property type="protein sequence ID" value="CAG8474472.1"/>
    <property type="molecule type" value="Genomic_DNA"/>
</dbReference>
<accession>A0ABM8VXX1</accession>
<evidence type="ECO:0000313" key="2">
    <source>
        <dbReference type="EMBL" id="CAG8474472.1"/>
    </source>
</evidence>
<feature type="compositionally biased region" description="Polar residues" evidence="1">
    <location>
        <begin position="171"/>
        <end position="184"/>
    </location>
</feature>
<organism evidence="2 3">
    <name type="scientific">Gigaspora margarita</name>
    <dbReference type="NCBI Taxonomy" id="4874"/>
    <lineage>
        <taxon>Eukaryota</taxon>
        <taxon>Fungi</taxon>
        <taxon>Fungi incertae sedis</taxon>
        <taxon>Mucoromycota</taxon>
        <taxon>Glomeromycotina</taxon>
        <taxon>Glomeromycetes</taxon>
        <taxon>Diversisporales</taxon>
        <taxon>Gigasporaceae</taxon>
        <taxon>Gigaspora</taxon>
    </lineage>
</organism>